<keyword evidence="2" id="KW-0732">Signal</keyword>
<sequence>MKKIIYLALTAATTFLLIQSCSKSSDGGSKNTNTGSSFDRKAMLVNISSNIIIPAYTSYHDATVSLDAAVTTFNTTPTAGNLTALQNSFIAAYKQWQSTSMYNFGPAQDAGLGVNTNTYPVSVTQITANINSGTYNPLLLANLAAKGLPALDYLLFGTGADNAAILAQFTTDSKAANRKTYLAALSAELKTNATTVLAAWNGSYKTTFLNATGTDVSSSTGQLVNQLIYDYEILKNYEIGIPAGTQSMGTTFPEKVQAYYSKISLQLTELHLSAIQNLYNGATGLGLDDYLISANNTALNTRIQTQFSAAATKLQGLTDPLSANIISNPTAVTASYTELQKLTVMLKTDMTQALGIAITFGDNDGD</sequence>
<dbReference type="CDD" id="cd14659">
    <property type="entry name" value="Imelysin-like_IPPA"/>
    <property type="match status" value="1"/>
</dbReference>
<evidence type="ECO:0000256" key="1">
    <source>
        <dbReference type="ARBA" id="ARBA00004196"/>
    </source>
</evidence>
<dbReference type="EMBL" id="VLPK01000001">
    <property type="protein sequence ID" value="TSJ44066.1"/>
    <property type="molecule type" value="Genomic_DNA"/>
</dbReference>
<comment type="caution">
    <text evidence="4">The sequence shown here is derived from an EMBL/GenBank/DDBJ whole genome shotgun (WGS) entry which is preliminary data.</text>
</comment>
<keyword evidence="5" id="KW-1185">Reference proteome</keyword>
<dbReference type="Proteomes" id="UP000318733">
    <property type="component" value="Unassembled WGS sequence"/>
</dbReference>
<gene>
    <name evidence="4" type="ORF">FO440_07790</name>
</gene>
<evidence type="ECO:0000256" key="2">
    <source>
        <dbReference type="ARBA" id="ARBA00022729"/>
    </source>
</evidence>
<dbReference type="GO" id="GO:0030313">
    <property type="term" value="C:cell envelope"/>
    <property type="evidence" value="ECO:0007669"/>
    <property type="project" value="UniProtKB-SubCell"/>
</dbReference>
<comment type="subcellular location">
    <subcellularLocation>
        <location evidence="1">Cell envelope</location>
    </subcellularLocation>
</comment>
<dbReference type="Gene3D" id="1.20.1420.20">
    <property type="entry name" value="M75 peptidase, HXXE motif"/>
    <property type="match status" value="1"/>
</dbReference>
<dbReference type="InterPro" id="IPR018976">
    <property type="entry name" value="Imelysin-like"/>
</dbReference>
<dbReference type="RefSeq" id="WP_144247630.1">
    <property type="nucleotide sequence ID" value="NZ_VLPK01000001.1"/>
</dbReference>
<proteinExistence type="predicted"/>
<dbReference type="PROSITE" id="PS51257">
    <property type="entry name" value="PROKAR_LIPOPROTEIN"/>
    <property type="match status" value="1"/>
</dbReference>
<name>A0A556MVV4_9SPHI</name>
<dbReference type="InterPro" id="IPR034984">
    <property type="entry name" value="Imelysin-like_IPPA"/>
</dbReference>
<protein>
    <submittedName>
        <fullName evidence="4">Imelysin family protein</fullName>
    </submittedName>
</protein>
<evidence type="ECO:0000313" key="4">
    <source>
        <dbReference type="EMBL" id="TSJ44066.1"/>
    </source>
</evidence>
<dbReference type="InterPro" id="IPR038352">
    <property type="entry name" value="Imelysin_sf"/>
</dbReference>
<dbReference type="OrthoDB" id="650514at2"/>
<accession>A0A556MVV4</accession>
<feature type="domain" description="Imelysin-like" evidence="3">
    <location>
        <begin position="52"/>
        <end position="340"/>
    </location>
</feature>
<evidence type="ECO:0000313" key="5">
    <source>
        <dbReference type="Proteomes" id="UP000318733"/>
    </source>
</evidence>
<organism evidence="4 5">
    <name type="scientific">Mucilaginibacter corticis</name>
    <dbReference type="NCBI Taxonomy" id="2597670"/>
    <lineage>
        <taxon>Bacteria</taxon>
        <taxon>Pseudomonadati</taxon>
        <taxon>Bacteroidota</taxon>
        <taxon>Sphingobacteriia</taxon>
        <taxon>Sphingobacteriales</taxon>
        <taxon>Sphingobacteriaceae</taxon>
        <taxon>Mucilaginibacter</taxon>
    </lineage>
</organism>
<evidence type="ECO:0000259" key="3">
    <source>
        <dbReference type="Pfam" id="PF09375"/>
    </source>
</evidence>
<reference evidence="4 5" key="1">
    <citation type="submission" date="2019-07" db="EMBL/GenBank/DDBJ databases">
        <authorList>
            <person name="Huq M.A."/>
        </authorList>
    </citation>
    <scope>NUCLEOTIDE SEQUENCE [LARGE SCALE GENOMIC DNA]</scope>
    <source>
        <strain evidence="4 5">MAH-19</strain>
    </source>
</reference>
<dbReference type="Pfam" id="PF09375">
    <property type="entry name" value="Peptidase_M75"/>
    <property type="match status" value="1"/>
</dbReference>
<dbReference type="AlphaFoldDB" id="A0A556MVV4"/>